<evidence type="ECO:0000313" key="9">
    <source>
        <dbReference type="RefSeq" id="XP_034252363.1"/>
    </source>
</evidence>
<dbReference type="RefSeq" id="XP_034252362.1">
    <property type="nucleotide sequence ID" value="XM_034396471.1"/>
</dbReference>
<dbReference type="CDD" id="cd22395">
    <property type="entry name" value="KH-I_AKAP1"/>
    <property type="match status" value="1"/>
</dbReference>
<evidence type="ECO:0000313" key="8">
    <source>
        <dbReference type="RefSeq" id="XP_034252362.1"/>
    </source>
</evidence>
<gene>
    <name evidence="6 7 8 9 10" type="primary">LOC117651910</name>
</gene>
<evidence type="ECO:0000256" key="3">
    <source>
        <dbReference type="SAM" id="Phobius"/>
    </source>
</evidence>
<dbReference type="Pfam" id="PF00567">
    <property type="entry name" value="TUDOR"/>
    <property type="match status" value="1"/>
</dbReference>
<dbReference type="InterPro" id="IPR035437">
    <property type="entry name" value="SNase_OB-fold_sf"/>
</dbReference>
<keyword evidence="5" id="KW-1185">Reference proteome</keyword>
<name>A0A6P9A3D8_THRPL</name>
<keyword evidence="3" id="KW-1133">Transmembrane helix</keyword>
<dbReference type="OrthoDB" id="10069557at2759"/>
<dbReference type="InterPro" id="IPR004088">
    <property type="entry name" value="KH_dom_type_1"/>
</dbReference>
<accession>A0A6P9A3D8</accession>
<dbReference type="AlphaFoldDB" id="A0A6P9A3D8"/>
<dbReference type="SMART" id="SM00322">
    <property type="entry name" value="KH"/>
    <property type="match status" value="1"/>
</dbReference>
<protein>
    <submittedName>
        <fullName evidence="6 7">A-kinase anchor protein 1, mitochondrial isoform X1</fullName>
    </submittedName>
</protein>
<dbReference type="InterPro" id="IPR002999">
    <property type="entry name" value="Tudor"/>
</dbReference>
<dbReference type="CTD" id="31459"/>
<dbReference type="Proteomes" id="UP000515158">
    <property type="component" value="Unplaced"/>
</dbReference>
<feature type="region of interest" description="Disordered" evidence="2">
    <location>
        <begin position="184"/>
        <end position="226"/>
    </location>
</feature>
<feature type="region of interest" description="Disordered" evidence="2">
    <location>
        <begin position="238"/>
        <end position="307"/>
    </location>
</feature>
<keyword evidence="3" id="KW-0472">Membrane</keyword>
<dbReference type="InterPro" id="IPR050621">
    <property type="entry name" value="Tudor_domain_containing"/>
</dbReference>
<dbReference type="GO" id="GO:0003723">
    <property type="term" value="F:RNA binding"/>
    <property type="evidence" value="ECO:0007669"/>
    <property type="project" value="UniProtKB-UniRule"/>
</dbReference>
<dbReference type="SUPFAM" id="SSF54791">
    <property type="entry name" value="Eukaryotic type KH-domain (KH-domain type I)"/>
    <property type="match status" value="1"/>
</dbReference>
<dbReference type="GeneID" id="117651910"/>
<dbReference type="Gene3D" id="2.40.50.90">
    <property type="match status" value="1"/>
</dbReference>
<feature type="compositionally biased region" description="Basic and acidic residues" evidence="2">
    <location>
        <begin position="242"/>
        <end position="253"/>
    </location>
</feature>
<dbReference type="PANTHER" id="PTHR22948:SF65">
    <property type="entry name" value="A-KINASE ANCHORING PROTEIN 1"/>
    <property type="match status" value="1"/>
</dbReference>
<evidence type="ECO:0000313" key="7">
    <source>
        <dbReference type="RefSeq" id="XP_034252360.1"/>
    </source>
</evidence>
<dbReference type="RefSeq" id="XP_034252363.1">
    <property type="nucleotide sequence ID" value="XM_034396472.1"/>
</dbReference>
<dbReference type="GO" id="GO:0010468">
    <property type="term" value="P:regulation of gene expression"/>
    <property type="evidence" value="ECO:0007669"/>
    <property type="project" value="UniProtKB-ARBA"/>
</dbReference>
<dbReference type="KEGG" id="tpal:117651910"/>
<evidence type="ECO:0000313" key="6">
    <source>
        <dbReference type="RefSeq" id="XP_034252359.1"/>
    </source>
</evidence>
<dbReference type="Pfam" id="PF00013">
    <property type="entry name" value="KH_1"/>
    <property type="match status" value="1"/>
</dbReference>
<dbReference type="PROSITE" id="PS50084">
    <property type="entry name" value="KH_TYPE_1"/>
    <property type="match status" value="1"/>
</dbReference>
<evidence type="ECO:0000256" key="1">
    <source>
        <dbReference type="PROSITE-ProRule" id="PRU00117"/>
    </source>
</evidence>
<evidence type="ECO:0000259" key="4">
    <source>
        <dbReference type="PROSITE" id="PS50304"/>
    </source>
</evidence>
<reference evidence="6 7" key="1">
    <citation type="submission" date="2025-04" db="UniProtKB">
        <authorList>
            <consortium name="RefSeq"/>
        </authorList>
    </citation>
    <scope>IDENTIFICATION</scope>
    <source>
        <tissue evidence="6 7">Total insect</tissue>
    </source>
</reference>
<dbReference type="CDD" id="cd20407">
    <property type="entry name" value="Tudor_AKAP1"/>
    <property type="match status" value="1"/>
</dbReference>
<dbReference type="Gene3D" id="2.30.30.140">
    <property type="match status" value="1"/>
</dbReference>
<dbReference type="PANTHER" id="PTHR22948">
    <property type="entry name" value="TUDOR DOMAIN CONTAINING PROTEIN"/>
    <property type="match status" value="1"/>
</dbReference>
<dbReference type="InterPro" id="IPR004087">
    <property type="entry name" value="KH_dom"/>
</dbReference>
<feature type="domain" description="Tudor" evidence="4">
    <location>
        <begin position="473"/>
        <end position="531"/>
    </location>
</feature>
<dbReference type="InterPro" id="IPR047367">
    <property type="entry name" value="Tudor_AKAP1"/>
</dbReference>
<keyword evidence="3" id="KW-0812">Transmembrane</keyword>
<dbReference type="RefSeq" id="XP_034252359.1">
    <property type="nucleotide sequence ID" value="XM_034396468.1"/>
</dbReference>
<dbReference type="RefSeq" id="XP_034252360.1">
    <property type="nucleotide sequence ID" value="XM_034396469.1"/>
</dbReference>
<feature type="transmembrane region" description="Helical" evidence="3">
    <location>
        <begin position="12"/>
        <end position="30"/>
    </location>
</feature>
<dbReference type="SUPFAM" id="SSF63748">
    <property type="entry name" value="Tudor/PWWP/MBT"/>
    <property type="match status" value="1"/>
</dbReference>
<sequence>MSRMAPASTPRQLWVWSLPSLVILLSLVWYKRKRNTLRSDPGGTSKLLPDTAEAGHQDIEEEDEIPLGLQQSDLTCEPDSTVDHRQLSSADIADLLKGVETTKSEDVEISAVATPVEAVNPIQVAKPPKCDNTLSLSPTGETLSVKSLECDNTLPSPVEEKLVALNCEPLLSAPQEVKCAEIIHQENKSPPETAQKASSPDKMKDTKEVEAAMAPPKEAKDESSKVCALEGKLASLALGSSEEQRRGAERDSANHSPVDAMLASPSMSSYSDEHSEGSSDSGKGCSDVASPPSRTPVGSGSLAGDAEVDNSVESTSNYSVYDFLLPQVLVGRLIGRHGSFVHEIKSKTNASVTIKRHPESTKQKICTIEGTTADIDNALTMIRQRFPINKYPNITLDQISLAPTPTTFPLVPDFCQLHLVEGVNNEVMISSLVSPAHMFVQQPYHPSYQFLQRLNHMMNSIYANVDAPNLPDPIEAGNICVAPAVDGWYRAQVVSTNEESQTSEIKFVDYGGYMPVGNSVLRQIRQDFMTLPFQATECYLANIKPSGESGEWSLEALRIVEELTRGQMLLAQVYDYAADGVPLIYLYSSVNSQPWMYDPEVVLINQELVARGMADLDDSAVLSPSSEAASLVVAAKALAAAAAGEPSNSAVKSESMVSSATAVCEDKPKAVESTSELAAN</sequence>
<dbReference type="RefSeq" id="XP_034252364.1">
    <property type="nucleotide sequence ID" value="XM_034396473.1"/>
</dbReference>
<evidence type="ECO:0000313" key="5">
    <source>
        <dbReference type="Proteomes" id="UP000515158"/>
    </source>
</evidence>
<dbReference type="InterPro" id="IPR036612">
    <property type="entry name" value="KH_dom_type_1_sf"/>
</dbReference>
<organism evidence="8">
    <name type="scientific">Thrips palmi</name>
    <name type="common">Melon thrips</name>
    <dbReference type="NCBI Taxonomy" id="161013"/>
    <lineage>
        <taxon>Eukaryota</taxon>
        <taxon>Metazoa</taxon>
        <taxon>Ecdysozoa</taxon>
        <taxon>Arthropoda</taxon>
        <taxon>Hexapoda</taxon>
        <taxon>Insecta</taxon>
        <taxon>Pterygota</taxon>
        <taxon>Neoptera</taxon>
        <taxon>Paraneoptera</taxon>
        <taxon>Thysanoptera</taxon>
        <taxon>Terebrantia</taxon>
        <taxon>Thripoidea</taxon>
        <taxon>Thripidae</taxon>
        <taxon>Thrips</taxon>
    </lineage>
</organism>
<feature type="compositionally biased region" description="Basic and acidic residues" evidence="2">
    <location>
        <begin position="199"/>
        <end position="210"/>
    </location>
</feature>
<keyword evidence="1" id="KW-0694">RNA-binding</keyword>
<evidence type="ECO:0000256" key="2">
    <source>
        <dbReference type="SAM" id="MobiDB-lite"/>
    </source>
</evidence>
<dbReference type="SMART" id="SM00333">
    <property type="entry name" value="TUDOR"/>
    <property type="match status" value="1"/>
</dbReference>
<dbReference type="GO" id="GO:0005739">
    <property type="term" value="C:mitochondrion"/>
    <property type="evidence" value="ECO:0007669"/>
    <property type="project" value="UniProtKB-ARBA"/>
</dbReference>
<dbReference type="Gene3D" id="3.30.1370.10">
    <property type="entry name" value="K Homology domain, type 1"/>
    <property type="match status" value="1"/>
</dbReference>
<proteinExistence type="predicted"/>
<evidence type="ECO:0000313" key="10">
    <source>
        <dbReference type="RefSeq" id="XP_034252364.1"/>
    </source>
</evidence>
<dbReference type="PROSITE" id="PS50304">
    <property type="entry name" value="TUDOR"/>
    <property type="match status" value="1"/>
</dbReference>
<dbReference type="InterPro" id="IPR047368">
    <property type="entry name" value="KH-I_AKAP1"/>
</dbReference>